<proteinExistence type="predicted"/>
<dbReference type="InterPro" id="IPR014036">
    <property type="entry name" value="DeoR-like_C"/>
</dbReference>
<dbReference type="InterPro" id="IPR036388">
    <property type="entry name" value="WH-like_DNA-bd_sf"/>
</dbReference>
<evidence type="ECO:0000313" key="6">
    <source>
        <dbReference type="Proteomes" id="UP001057520"/>
    </source>
</evidence>
<dbReference type="PRINTS" id="PR00037">
    <property type="entry name" value="HTHLACR"/>
</dbReference>
<reference evidence="5 6" key="1">
    <citation type="submission" date="2022-04" db="EMBL/GenBank/DDBJ databases">
        <title>Genome sequence of soybean root-associated Caulobacter segnis RL271.</title>
        <authorList>
            <person name="Longley R."/>
            <person name="Bonito G."/>
            <person name="Trigodet F."/>
            <person name="Crosson S."/>
            <person name="Fiebig A."/>
        </authorList>
    </citation>
    <scope>NUCLEOTIDE SEQUENCE [LARGE SCALE GENOMIC DNA]</scope>
    <source>
        <strain evidence="5 6">RL271</strain>
    </source>
</reference>
<dbReference type="PANTHER" id="PTHR30363:SF44">
    <property type="entry name" value="AGA OPERON TRANSCRIPTIONAL REPRESSOR-RELATED"/>
    <property type="match status" value="1"/>
</dbReference>
<dbReference type="Pfam" id="PF08220">
    <property type="entry name" value="HTH_DeoR"/>
    <property type="match status" value="1"/>
</dbReference>
<feature type="region of interest" description="Disordered" evidence="3">
    <location>
        <begin position="1"/>
        <end position="38"/>
    </location>
</feature>
<accession>A0ABY4ZXS6</accession>
<dbReference type="SMART" id="SM00420">
    <property type="entry name" value="HTH_DEOR"/>
    <property type="match status" value="1"/>
</dbReference>
<dbReference type="InterPro" id="IPR037171">
    <property type="entry name" value="NagB/RpiA_transferase-like"/>
</dbReference>
<gene>
    <name evidence="5" type="ORF">MZV50_07425</name>
</gene>
<feature type="compositionally biased region" description="Low complexity" evidence="3">
    <location>
        <begin position="12"/>
        <end position="26"/>
    </location>
</feature>
<dbReference type="Gene3D" id="1.10.10.10">
    <property type="entry name" value="Winged helix-like DNA-binding domain superfamily/Winged helix DNA-binding domain"/>
    <property type="match status" value="1"/>
</dbReference>
<dbReference type="PROSITE" id="PS51000">
    <property type="entry name" value="HTH_DEOR_2"/>
    <property type="match status" value="1"/>
</dbReference>
<evidence type="ECO:0000256" key="1">
    <source>
        <dbReference type="ARBA" id="ARBA00023015"/>
    </source>
</evidence>
<dbReference type="GO" id="GO:0003677">
    <property type="term" value="F:DNA binding"/>
    <property type="evidence" value="ECO:0007669"/>
    <property type="project" value="UniProtKB-KW"/>
</dbReference>
<protein>
    <submittedName>
        <fullName evidence="5">DeoR/GlpR family DNA-binding transcription regulator</fullName>
    </submittedName>
</protein>
<evidence type="ECO:0000256" key="3">
    <source>
        <dbReference type="SAM" id="MobiDB-lite"/>
    </source>
</evidence>
<keyword evidence="1" id="KW-0805">Transcription regulation</keyword>
<keyword evidence="2" id="KW-0804">Transcription</keyword>
<dbReference type="EMBL" id="CP096040">
    <property type="protein sequence ID" value="USQ97361.1"/>
    <property type="molecule type" value="Genomic_DNA"/>
</dbReference>
<dbReference type="SMART" id="SM01134">
    <property type="entry name" value="DeoRC"/>
    <property type="match status" value="1"/>
</dbReference>
<evidence type="ECO:0000313" key="5">
    <source>
        <dbReference type="EMBL" id="USQ97361.1"/>
    </source>
</evidence>
<dbReference type="InterPro" id="IPR036390">
    <property type="entry name" value="WH_DNA-bd_sf"/>
</dbReference>
<keyword evidence="5" id="KW-0238">DNA-binding</keyword>
<sequence>MAKGTSTKTENAKGAAKTTARAKLATSPRPPSAGASLLGEPRRMKMLAWFQESGSARVRDLAEAFAVSEVTIRQDLERLEADGHIVREHGGAYLKSVPQQVRAMALHHLVNMDAKKRIGQAAAALVEDHETIIMDAGSTITEIAMNLGDRQGLNVVTNALNIALILGAIPTYTVHMPGGQFKAPTLSLSGERSADYFEGLFAQKLFLATAAVSFEAGLTFPAISDIAVKRAMIRSASKVYLAADSTKIGKTSFSSLGGIENIHGLITDSGVRDEDRRAFEDAGIEVIVA</sequence>
<dbReference type="Pfam" id="PF00455">
    <property type="entry name" value="DeoRC"/>
    <property type="match status" value="1"/>
</dbReference>
<dbReference type="SUPFAM" id="SSF46785">
    <property type="entry name" value="Winged helix' DNA-binding domain"/>
    <property type="match status" value="1"/>
</dbReference>
<dbReference type="Proteomes" id="UP001057520">
    <property type="component" value="Chromosome"/>
</dbReference>
<keyword evidence="6" id="KW-1185">Reference proteome</keyword>
<dbReference type="SUPFAM" id="SSF100950">
    <property type="entry name" value="NagB/RpiA/CoA transferase-like"/>
    <property type="match status" value="1"/>
</dbReference>
<dbReference type="InterPro" id="IPR050313">
    <property type="entry name" value="Carb_Metab_HTH_regulators"/>
</dbReference>
<dbReference type="PANTHER" id="PTHR30363">
    <property type="entry name" value="HTH-TYPE TRANSCRIPTIONAL REGULATOR SRLR-RELATED"/>
    <property type="match status" value="1"/>
</dbReference>
<name>A0ABY4ZXS6_9CAUL</name>
<evidence type="ECO:0000256" key="2">
    <source>
        <dbReference type="ARBA" id="ARBA00023163"/>
    </source>
</evidence>
<organism evidence="5 6">
    <name type="scientific">Caulobacter segnis</name>
    <dbReference type="NCBI Taxonomy" id="88688"/>
    <lineage>
        <taxon>Bacteria</taxon>
        <taxon>Pseudomonadati</taxon>
        <taxon>Pseudomonadota</taxon>
        <taxon>Alphaproteobacteria</taxon>
        <taxon>Caulobacterales</taxon>
        <taxon>Caulobacteraceae</taxon>
        <taxon>Caulobacter</taxon>
    </lineage>
</organism>
<dbReference type="InterPro" id="IPR001034">
    <property type="entry name" value="DeoR_HTH"/>
</dbReference>
<evidence type="ECO:0000259" key="4">
    <source>
        <dbReference type="PROSITE" id="PS51000"/>
    </source>
</evidence>
<feature type="domain" description="HTH deoR-type" evidence="4">
    <location>
        <begin position="39"/>
        <end position="94"/>
    </location>
</feature>